<dbReference type="AlphaFoldDB" id="A0A1Q2CG68"/>
<name>A0A1Q2CG68_9ACTN</name>
<organism evidence="1 2">
    <name type="scientific">Tessaracoccus flavus</name>
    <dbReference type="NCBI Taxonomy" id="1610493"/>
    <lineage>
        <taxon>Bacteria</taxon>
        <taxon>Bacillati</taxon>
        <taxon>Actinomycetota</taxon>
        <taxon>Actinomycetes</taxon>
        <taxon>Propionibacteriales</taxon>
        <taxon>Propionibacteriaceae</taxon>
        <taxon>Tessaracoccus</taxon>
    </lineage>
</organism>
<protein>
    <submittedName>
        <fullName evidence="1">Uncharacterized protein</fullName>
    </submittedName>
</protein>
<reference evidence="1 2" key="1">
    <citation type="journal article" date="2016" name="Int. J. Syst. Evol. Microbiol.">
        <title>Tessaracoccus flavus sp. nov., isolated from the drainage system of a lindane-producing factory.</title>
        <authorList>
            <person name="Kumari R."/>
            <person name="Singh P."/>
            <person name="Schumann P."/>
            <person name="Lal R."/>
        </authorList>
    </citation>
    <scope>NUCLEOTIDE SEQUENCE [LARGE SCALE GENOMIC DNA]</scope>
    <source>
        <strain evidence="1 2">RP1T</strain>
    </source>
</reference>
<dbReference type="STRING" id="1610493.RPIT_10130"/>
<dbReference type="Proteomes" id="UP000188324">
    <property type="component" value="Chromosome"/>
</dbReference>
<dbReference type="RefSeq" id="WP_077342839.1">
    <property type="nucleotide sequence ID" value="NZ_CP019605.1"/>
</dbReference>
<gene>
    <name evidence="1" type="ORF">RPIT_10130</name>
</gene>
<evidence type="ECO:0000313" key="1">
    <source>
        <dbReference type="EMBL" id="AQP45103.1"/>
    </source>
</evidence>
<keyword evidence="2" id="KW-1185">Reference proteome</keyword>
<dbReference type="KEGG" id="tfl:RPIT_10130"/>
<dbReference type="EMBL" id="CP019605">
    <property type="protein sequence ID" value="AQP45103.1"/>
    <property type="molecule type" value="Genomic_DNA"/>
</dbReference>
<accession>A0A1Q2CG68</accession>
<sequence length="128" mass="13790">MTEPRPEDVAELPPAPETRVRWFGVVLLAGHLALLVIGAVALWRISGGGWLGAAVAGAFAVIYAFVWRYLLAPGSRTRLGFRERLTTSLILGPVAVVLGALTDIWLPALMATSIVILSDSLNESSRRR</sequence>
<evidence type="ECO:0000313" key="2">
    <source>
        <dbReference type="Proteomes" id="UP000188324"/>
    </source>
</evidence>
<dbReference type="OrthoDB" id="3731731at2"/>
<proteinExistence type="predicted"/>